<comment type="caution">
    <text evidence="3">The sequence shown here is derived from an EMBL/GenBank/DDBJ whole genome shotgun (WGS) entry which is preliminary data.</text>
</comment>
<keyword evidence="4" id="KW-1185">Reference proteome</keyword>
<sequence>MNVNDSSKWFDNVETVIVEPLKFKAKLSIGEDAYTSLRMKNKVFEAWDAFGVGATAVTVAQSSAVASTFFAPSGLLAVLGIGTAVTPIGWVISACVVSTGAWVGVSRYLKGKTGDRVTVIPEFINTPLDILGLALFDFIAPLALRLANIDGDIDQSEKQVISTYFISEWGYDPMFVDKGMAYTEANLADFSIKVLAHNLAEYKKENPDCNYPAMSKEILGFLNEIMLADGRIDEREEMAIDLVENIFSDVGKINIKKNIKEGVDKITNTIGGFLSKSVQKFK</sequence>
<reference evidence="3 4" key="1">
    <citation type="journal article" date="2018" name="ISME J.">
        <title>Endosymbiont genomes yield clues of tubeworm success.</title>
        <authorList>
            <person name="Li Y."/>
            <person name="Liles M.R."/>
            <person name="Halanych K.M."/>
        </authorList>
    </citation>
    <scope>NUCLEOTIDE SEQUENCE [LARGE SCALE GENOMIC DNA]</scope>
    <source>
        <strain evidence="3">A1464</strain>
    </source>
</reference>
<dbReference type="EMBL" id="QFXC01000011">
    <property type="protein sequence ID" value="RDH82477.1"/>
    <property type="molecule type" value="Genomic_DNA"/>
</dbReference>
<evidence type="ECO:0000256" key="1">
    <source>
        <dbReference type="SAM" id="Phobius"/>
    </source>
</evidence>
<keyword evidence="1" id="KW-1133">Transmembrane helix</keyword>
<dbReference type="Gene3D" id="1.10.3680.10">
    <property type="entry name" value="TerB-like"/>
    <property type="match status" value="1"/>
</dbReference>
<evidence type="ECO:0000313" key="3">
    <source>
        <dbReference type="EMBL" id="RDH82477.1"/>
    </source>
</evidence>
<evidence type="ECO:0000259" key="2">
    <source>
        <dbReference type="Pfam" id="PF05099"/>
    </source>
</evidence>
<accession>A0A370DDU6</accession>
<gene>
    <name evidence="3" type="ORF">DIZ80_09305</name>
</gene>
<feature type="transmembrane region" description="Helical" evidence="1">
    <location>
        <begin position="76"/>
        <end position="103"/>
    </location>
</feature>
<keyword evidence="1" id="KW-0472">Membrane</keyword>
<dbReference type="InterPro" id="IPR007791">
    <property type="entry name" value="DjlA_N"/>
</dbReference>
<dbReference type="CDD" id="cd07177">
    <property type="entry name" value="terB_like"/>
    <property type="match status" value="1"/>
</dbReference>
<protein>
    <submittedName>
        <fullName evidence="3">TerB family tellurite resistance protein</fullName>
    </submittedName>
</protein>
<feature type="domain" description="Co-chaperone DjlA N-terminal" evidence="2">
    <location>
        <begin position="141"/>
        <end position="247"/>
    </location>
</feature>
<dbReference type="Proteomes" id="UP000254266">
    <property type="component" value="Unassembled WGS sequence"/>
</dbReference>
<dbReference type="InterPro" id="IPR029024">
    <property type="entry name" value="TerB-like"/>
</dbReference>
<name>A0A370DDU6_9GAMM</name>
<dbReference type="Pfam" id="PF05099">
    <property type="entry name" value="TerB"/>
    <property type="match status" value="1"/>
</dbReference>
<evidence type="ECO:0000313" key="4">
    <source>
        <dbReference type="Proteomes" id="UP000254266"/>
    </source>
</evidence>
<dbReference type="AlphaFoldDB" id="A0A370DDU6"/>
<keyword evidence="1" id="KW-0812">Transmembrane</keyword>
<organism evidence="3 4">
    <name type="scientific">endosymbiont of Galathealinum brachiosum</name>
    <dbReference type="NCBI Taxonomy" id="2200906"/>
    <lineage>
        <taxon>Bacteria</taxon>
        <taxon>Pseudomonadati</taxon>
        <taxon>Pseudomonadota</taxon>
        <taxon>Gammaproteobacteria</taxon>
        <taxon>sulfur-oxidizing symbionts</taxon>
    </lineage>
</organism>
<feature type="transmembrane region" description="Helical" evidence="1">
    <location>
        <begin position="46"/>
        <end position="70"/>
    </location>
</feature>
<proteinExistence type="predicted"/>
<dbReference type="SUPFAM" id="SSF158682">
    <property type="entry name" value="TerB-like"/>
    <property type="match status" value="1"/>
</dbReference>